<evidence type="ECO:0000313" key="2">
    <source>
        <dbReference type="Proteomes" id="UP001589613"/>
    </source>
</evidence>
<dbReference type="Proteomes" id="UP001589613">
    <property type="component" value="Unassembled WGS sequence"/>
</dbReference>
<accession>A0ABV5V2C2</accession>
<dbReference type="PANTHER" id="PTHR34724">
    <property type="entry name" value="OS12G0596101 PROTEIN"/>
    <property type="match status" value="1"/>
</dbReference>
<protein>
    <submittedName>
        <fullName evidence="1">Uncharacterized protein</fullName>
    </submittedName>
</protein>
<sequence length="55" mass="5877">MCSAVKCRQCGKTTWAGCGRHVDQVMKGVPSFQRCAGHEQEVGAGAGFFGKLFGR</sequence>
<dbReference type="PANTHER" id="PTHR34724:SF2">
    <property type="entry name" value="OS12G0596101 PROTEIN"/>
    <property type="match status" value="1"/>
</dbReference>
<keyword evidence="2" id="KW-1185">Reference proteome</keyword>
<comment type="caution">
    <text evidence="1">The sequence shown here is derived from an EMBL/GenBank/DDBJ whole genome shotgun (WGS) entry which is preliminary data.</text>
</comment>
<reference evidence="1 2" key="1">
    <citation type="submission" date="2024-09" db="EMBL/GenBank/DDBJ databases">
        <authorList>
            <person name="Sun Q."/>
            <person name="Mori K."/>
        </authorList>
    </citation>
    <scope>NUCLEOTIDE SEQUENCE [LARGE SCALE GENOMIC DNA]</scope>
    <source>
        <strain evidence="1 2">JCM 12763</strain>
    </source>
</reference>
<proteinExistence type="predicted"/>
<gene>
    <name evidence="1" type="ORF">ACFFN0_07875</name>
</gene>
<dbReference type="EMBL" id="JBHMAX010000015">
    <property type="protein sequence ID" value="MFB9731959.1"/>
    <property type="molecule type" value="Genomic_DNA"/>
</dbReference>
<dbReference type="RefSeq" id="WP_181409438.1">
    <property type="nucleotide sequence ID" value="NZ_JBHMAX010000015.1"/>
</dbReference>
<organism evidence="1 2">
    <name type="scientific">Ornithinimicrobium kibberense</name>
    <dbReference type="NCBI Taxonomy" id="282060"/>
    <lineage>
        <taxon>Bacteria</taxon>
        <taxon>Bacillati</taxon>
        <taxon>Actinomycetota</taxon>
        <taxon>Actinomycetes</taxon>
        <taxon>Micrococcales</taxon>
        <taxon>Ornithinimicrobiaceae</taxon>
        <taxon>Ornithinimicrobium</taxon>
    </lineage>
</organism>
<name>A0ABV5V2C2_9MICO</name>
<evidence type="ECO:0000313" key="1">
    <source>
        <dbReference type="EMBL" id="MFB9731959.1"/>
    </source>
</evidence>